<proteinExistence type="predicted"/>
<organism evidence="2 3">
    <name type="scientific">Streptomyces luteosporeus</name>
    <dbReference type="NCBI Taxonomy" id="173856"/>
    <lineage>
        <taxon>Bacteria</taxon>
        <taxon>Bacillati</taxon>
        <taxon>Actinomycetota</taxon>
        <taxon>Actinomycetes</taxon>
        <taxon>Kitasatosporales</taxon>
        <taxon>Streptomycetaceae</taxon>
        <taxon>Streptomyces</taxon>
    </lineage>
</organism>
<comment type="caution">
    <text evidence="2">The sequence shown here is derived from an EMBL/GenBank/DDBJ whole genome shotgun (WGS) entry which is preliminary data.</text>
</comment>
<dbReference type="PROSITE" id="PS51257">
    <property type="entry name" value="PROKAR_LIPOPROTEIN"/>
    <property type="match status" value="1"/>
</dbReference>
<evidence type="ECO:0000313" key="3">
    <source>
        <dbReference type="Proteomes" id="UP001500886"/>
    </source>
</evidence>
<evidence type="ECO:0000313" key="2">
    <source>
        <dbReference type="EMBL" id="GAA2708130.1"/>
    </source>
</evidence>
<protein>
    <submittedName>
        <fullName evidence="2">Uncharacterized protein</fullName>
    </submittedName>
</protein>
<keyword evidence="3" id="KW-1185">Reference proteome</keyword>
<dbReference type="RefSeq" id="WP_344432823.1">
    <property type="nucleotide sequence ID" value="NZ_BAAASL010000001.1"/>
</dbReference>
<name>A0ABN3TK32_9ACTN</name>
<dbReference type="EMBL" id="BAAASL010000001">
    <property type="protein sequence ID" value="GAA2708130.1"/>
    <property type="molecule type" value="Genomic_DNA"/>
</dbReference>
<sequence>MNRVRRIVVTLSVSTLLTLACTAVAAPAQAQGNAIGQAAQGVRQAVGQTVASVGGMVAQAARGIG</sequence>
<keyword evidence="1" id="KW-0732">Signal</keyword>
<feature type="signal peptide" evidence="1">
    <location>
        <begin position="1"/>
        <end position="25"/>
    </location>
</feature>
<evidence type="ECO:0000256" key="1">
    <source>
        <dbReference type="SAM" id="SignalP"/>
    </source>
</evidence>
<dbReference type="Proteomes" id="UP001500886">
    <property type="component" value="Unassembled WGS sequence"/>
</dbReference>
<feature type="chain" id="PRO_5045350929" evidence="1">
    <location>
        <begin position="26"/>
        <end position="65"/>
    </location>
</feature>
<gene>
    <name evidence="2" type="ORF">GCM10010315_04000</name>
</gene>
<accession>A0ABN3TK32</accession>
<reference evidence="2 3" key="1">
    <citation type="journal article" date="2019" name="Int. J. Syst. Evol. Microbiol.">
        <title>The Global Catalogue of Microorganisms (GCM) 10K type strain sequencing project: providing services to taxonomists for standard genome sequencing and annotation.</title>
        <authorList>
            <consortium name="The Broad Institute Genomics Platform"/>
            <consortium name="The Broad Institute Genome Sequencing Center for Infectious Disease"/>
            <person name="Wu L."/>
            <person name="Ma J."/>
        </authorList>
    </citation>
    <scope>NUCLEOTIDE SEQUENCE [LARGE SCALE GENOMIC DNA]</scope>
    <source>
        <strain evidence="2 3">JCM 4542</strain>
    </source>
</reference>